<keyword evidence="5" id="KW-0472">Membrane</keyword>
<evidence type="ECO:0000256" key="3">
    <source>
        <dbReference type="ARBA" id="ARBA00022679"/>
    </source>
</evidence>
<evidence type="ECO:0000256" key="4">
    <source>
        <dbReference type="ARBA" id="ARBA00022777"/>
    </source>
</evidence>
<dbReference type="GO" id="GO:0005524">
    <property type="term" value="F:ATP binding"/>
    <property type="evidence" value="ECO:0007669"/>
    <property type="project" value="UniProtKB-KW"/>
</dbReference>
<dbReference type="InterPro" id="IPR000014">
    <property type="entry name" value="PAS"/>
</dbReference>
<dbReference type="Gene3D" id="3.30.565.10">
    <property type="entry name" value="Histidine kinase-like ATPase, C-terminal domain"/>
    <property type="match status" value="1"/>
</dbReference>
<dbReference type="InterPro" id="IPR004358">
    <property type="entry name" value="Sig_transdc_His_kin-like_C"/>
</dbReference>
<dbReference type="Proteomes" id="UP001056291">
    <property type="component" value="Chromosome"/>
</dbReference>
<keyword evidence="9" id="KW-1185">Reference proteome</keyword>
<organism evidence="8 9">
    <name type="scientific">Sneathiella marina</name>
    <dbReference type="NCBI Taxonomy" id="2950108"/>
    <lineage>
        <taxon>Bacteria</taxon>
        <taxon>Pseudomonadati</taxon>
        <taxon>Pseudomonadota</taxon>
        <taxon>Alphaproteobacteria</taxon>
        <taxon>Sneathiellales</taxon>
        <taxon>Sneathiellaceae</taxon>
        <taxon>Sneathiella</taxon>
    </lineage>
</organism>
<dbReference type="SUPFAM" id="SSF55874">
    <property type="entry name" value="ATPase domain of HSP90 chaperone/DNA topoisomerase II/histidine kinase"/>
    <property type="match status" value="1"/>
</dbReference>
<keyword evidence="5" id="KW-0812">Transmembrane</keyword>
<dbReference type="EC" id="2.7.13.3" evidence="2"/>
<evidence type="ECO:0000313" key="8">
    <source>
        <dbReference type="EMBL" id="USG63142.1"/>
    </source>
</evidence>
<evidence type="ECO:0000256" key="2">
    <source>
        <dbReference type="ARBA" id="ARBA00012438"/>
    </source>
</evidence>
<reference evidence="8" key="1">
    <citation type="submission" date="2022-06" db="EMBL/GenBank/DDBJ databases">
        <title>Sneathiella actinostolidae sp. nov., isolated from a sea anemonein the Western Pacific Ocean.</title>
        <authorList>
            <person name="Wei M.J."/>
        </authorList>
    </citation>
    <scope>NUCLEOTIDE SEQUENCE</scope>
    <source>
        <strain evidence="8">PHK-P5</strain>
    </source>
</reference>
<evidence type="ECO:0000259" key="7">
    <source>
        <dbReference type="PROSITE" id="PS50112"/>
    </source>
</evidence>
<keyword evidence="4" id="KW-0418">Kinase</keyword>
<dbReference type="InterPro" id="IPR005467">
    <property type="entry name" value="His_kinase_dom"/>
</dbReference>
<dbReference type="Pfam" id="PF13188">
    <property type="entry name" value="PAS_8"/>
    <property type="match status" value="1"/>
</dbReference>
<gene>
    <name evidence="8" type="ORF">NBZ79_09155</name>
</gene>
<dbReference type="InterPro" id="IPR036890">
    <property type="entry name" value="HATPase_C_sf"/>
</dbReference>
<dbReference type="PANTHER" id="PTHR43047">
    <property type="entry name" value="TWO-COMPONENT HISTIDINE PROTEIN KINASE"/>
    <property type="match status" value="1"/>
</dbReference>
<dbReference type="RefSeq" id="WP_251937752.1">
    <property type="nucleotide sequence ID" value="NZ_CP098747.1"/>
</dbReference>
<dbReference type="PANTHER" id="PTHR43047:SF72">
    <property type="entry name" value="OSMOSENSING HISTIDINE PROTEIN KINASE SLN1"/>
    <property type="match status" value="1"/>
</dbReference>
<dbReference type="Gene3D" id="3.30.450.20">
    <property type="entry name" value="PAS domain"/>
    <property type="match status" value="1"/>
</dbReference>
<feature type="domain" description="Histidine kinase" evidence="6">
    <location>
        <begin position="358"/>
        <end position="578"/>
    </location>
</feature>
<accession>A0ABY4W7Z0</accession>
<evidence type="ECO:0000313" key="9">
    <source>
        <dbReference type="Proteomes" id="UP001056291"/>
    </source>
</evidence>
<feature type="transmembrane region" description="Helical" evidence="5">
    <location>
        <begin position="187"/>
        <end position="208"/>
    </location>
</feature>
<evidence type="ECO:0000256" key="1">
    <source>
        <dbReference type="ARBA" id="ARBA00000085"/>
    </source>
</evidence>
<dbReference type="EMBL" id="CP098747">
    <property type="protein sequence ID" value="USG63142.1"/>
    <property type="molecule type" value="Genomic_DNA"/>
</dbReference>
<dbReference type="SUPFAM" id="SSF55785">
    <property type="entry name" value="PYP-like sensor domain (PAS domain)"/>
    <property type="match status" value="1"/>
</dbReference>
<name>A0ABY4W7Z0_9PROT</name>
<dbReference type="Pfam" id="PF02518">
    <property type="entry name" value="HATPase_c"/>
    <property type="match status" value="1"/>
</dbReference>
<dbReference type="SMART" id="SM00091">
    <property type="entry name" value="PAS"/>
    <property type="match status" value="1"/>
</dbReference>
<feature type="domain" description="PAS" evidence="7">
    <location>
        <begin position="222"/>
        <end position="275"/>
    </location>
</feature>
<sequence>MTENFQKNFGVILAFLAALFALLFFWTYQVYSLNAPTQWSEADHQFKETENHTERLITIIGFQGLIHNFKDYLIRGDEANKEQFFGHFEAAREELKLLQDRFGVAAEQQITTIEATLRNYFVNINKVDQLREEGKTVNEIDAALAIDDTAAFAALQALLELHDEEQAEIRSIVVAALEKDQSNLVSLYTTLFAIGLLLSVAVVMGLRFDYLKRRAVEKQSETKSLLESFLDNSTVPFLIADMDGRIRHCNLAAASLLDTQPRNLIGAAMSQILDLPASEPDIEAGNAPKSNTVKGIATVLELQDGKQIPVQADLTTNKDRTMQIVALFDQRSEIKMRERILLEAEQKLTKVTIDGGQAIRRDVQNFIDLIRRYVGQIKEVPLGQDKQEEYADSALAMAEALKENLAEYLPLSGPLADSKSVLELQDLTIEKFEKTVKDSLRMFERVVEEKNLTLNWVNRVPLKKETDFPAQLERILANLISNAVKYTAEDGAIKISTSIKDNLLNVKVEDTGIGIPAKDIPKIFEPGVRMQDAANMSRGQGIGLYSVRQSVRKLGGEITCSSYKGVGTDFVVKIPLHKV</sequence>
<keyword evidence="8" id="KW-0547">Nucleotide-binding</keyword>
<dbReference type="CDD" id="cd00130">
    <property type="entry name" value="PAS"/>
    <property type="match status" value="1"/>
</dbReference>
<dbReference type="CDD" id="cd00075">
    <property type="entry name" value="HATPase"/>
    <property type="match status" value="1"/>
</dbReference>
<keyword evidence="5" id="KW-1133">Transmembrane helix</keyword>
<proteinExistence type="predicted"/>
<evidence type="ECO:0000256" key="5">
    <source>
        <dbReference type="SAM" id="Phobius"/>
    </source>
</evidence>
<dbReference type="InterPro" id="IPR035965">
    <property type="entry name" value="PAS-like_dom_sf"/>
</dbReference>
<dbReference type="SMART" id="SM00387">
    <property type="entry name" value="HATPase_c"/>
    <property type="match status" value="1"/>
</dbReference>
<dbReference type="PROSITE" id="PS50112">
    <property type="entry name" value="PAS"/>
    <property type="match status" value="1"/>
</dbReference>
<evidence type="ECO:0000259" key="6">
    <source>
        <dbReference type="PROSITE" id="PS50109"/>
    </source>
</evidence>
<comment type="catalytic activity">
    <reaction evidence="1">
        <text>ATP + protein L-histidine = ADP + protein N-phospho-L-histidine.</text>
        <dbReference type="EC" id="2.7.13.3"/>
    </reaction>
</comment>
<protein>
    <recommendedName>
        <fullName evidence="2">histidine kinase</fullName>
        <ecNumber evidence="2">2.7.13.3</ecNumber>
    </recommendedName>
</protein>
<dbReference type="InterPro" id="IPR003594">
    <property type="entry name" value="HATPase_dom"/>
</dbReference>
<dbReference type="PRINTS" id="PR00344">
    <property type="entry name" value="BCTRLSENSOR"/>
</dbReference>
<dbReference type="PROSITE" id="PS50109">
    <property type="entry name" value="HIS_KIN"/>
    <property type="match status" value="1"/>
</dbReference>
<keyword evidence="8" id="KW-0067">ATP-binding</keyword>
<keyword evidence="3" id="KW-0808">Transferase</keyword>